<dbReference type="PANTHER" id="PTHR43149">
    <property type="entry name" value="ENOYL-COA HYDRATASE"/>
    <property type="match status" value="1"/>
</dbReference>
<dbReference type="GO" id="GO:0016853">
    <property type="term" value="F:isomerase activity"/>
    <property type="evidence" value="ECO:0007669"/>
    <property type="project" value="InterPro"/>
</dbReference>
<dbReference type="SUPFAM" id="SSF52096">
    <property type="entry name" value="ClpP/crotonase"/>
    <property type="match status" value="1"/>
</dbReference>
<organism evidence="3 4">
    <name type="scientific">Euzebya pacifica</name>
    <dbReference type="NCBI Taxonomy" id="1608957"/>
    <lineage>
        <taxon>Bacteria</taxon>
        <taxon>Bacillati</taxon>
        <taxon>Actinomycetota</taxon>
        <taxon>Nitriliruptoria</taxon>
        <taxon>Euzebyales</taxon>
    </lineage>
</organism>
<proteinExistence type="inferred from homology"/>
<dbReference type="Proteomes" id="UP000264006">
    <property type="component" value="Chromosome"/>
</dbReference>
<dbReference type="PANTHER" id="PTHR43149:SF1">
    <property type="entry name" value="DELTA(3,5)-DELTA(2,4)-DIENOYL-COA ISOMERASE, MITOCHONDRIAL"/>
    <property type="match status" value="1"/>
</dbReference>
<dbReference type="AlphaFoldDB" id="A0A346XYY1"/>
<evidence type="ECO:0000256" key="2">
    <source>
        <dbReference type="RuleBase" id="RU003707"/>
    </source>
</evidence>
<dbReference type="KEGG" id="euz:DVS28_a2749"/>
<dbReference type="PROSITE" id="PS00166">
    <property type="entry name" value="ENOYL_COA_HYDRATASE"/>
    <property type="match status" value="1"/>
</dbReference>
<accession>A0A346XYY1</accession>
<dbReference type="EMBL" id="CP031165">
    <property type="protein sequence ID" value="AXV07428.1"/>
    <property type="molecule type" value="Genomic_DNA"/>
</dbReference>
<dbReference type="Pfam" id="PF00378">
    <property type="entry name" value="ECH_1"/>
    <property type="match status" value="1"/>
</dbReference>
<evidence type="ECO:0000256" key="1">
    <source>
        <dbReference type="ARBA" id="ARBA00005254"/>
    </source>
</evidence>
<dbReference type="InterPro" id="IPR029045">
    <property type="entry name" value="ClpP/crotonase-like_dom_sf"/>
</dbReference>
<dbReference type="Gene3D" id="3.90.226.10">
    <property type="entry name" value="2-enoyl-CoA Hydratase, Chain A, domain 1"/>
    <property type="match status" value="1"/>
</dbReference>
<dbReference type="InterPro" id="IPR018376">
    <property type="entry name" value="Enoyl-CoA_hyd/isom_CS"/>
</dbReference>
<dbReference type="InterPro" id="IPR045002">
    <property type="entry name" value="Ech1-like"/>
</dbReference>
<evidence type="ECO:0000313" key="3">
    <source>
        <dbReference type="EMBL" id="AXV07428.1"/>
    </source>
</evidence>
<comment type="similarity">
    <text evidence="1 2">Belongs to the enoyl-CoA hydratase/isomerase family.</text>
</comment>
<sequence>MFEAAEDGVGTVTLNRPDKLNAMDQGVFDGLHEATDRAREAIEAGTVRAILVRAEGRAFSSGLDISLFGQQASGDKPADDWIAYLQQAFTGLEDLRVPVVAAIRGVAFGAGCQLALAAHMRLAAPDAELALLEAKWALVPDLGGLTRLPRVVGLGRAADMSMTARRVDAETALAWGLVDRVLPAEDFETTSRAFVAELAAGPTVAIGAVPGLLRRSYRAQREDMLAAERQHQQACLSSADFVEAATAAMQRRPPEFTGR</sequence>
<protein>
    <submittedName>
        <fullName evidence="3">Enoyl-CoA hydratase</fullName>
    </submittedName>
</protein>
<dbReference type="CDD" id="cd06558">
    <property type="entry name" value="crotonase-like"/>
    <property type="match status" value="1"/>
</dbReference>
<keyword evidence="4" id="KW-1185">Reference proteome</keyword>
<name>A0A346XYY1_9ACTN</name>
<dbReference type="InterPro" id="IPR001753">
    <property type="entry name" value="Enoyl-CoA_hydra/iso"/>
</dbReference>
<gene>
    <name evidence="3" type="ORF">DVS28_a2749</name>
</gene>
<evidence type="ECO:0000313" key="4">
    <source>
        <dbReference type="Proteomes" id="UP000264006"/>
    </source>
</evidence>
<reference evidence="3 4" key="1">
    <citation type="submission" date="2018-09" db="EMBL/GenBank/DDBJ databases">
        <title>Complete genome sequence of Euzebya sp. DY32-46 isolated from seawater of Pacific Ocean.</title>
        <authorList>
            <person name="Xu L."/>
            <person name="Wu Y.-H."/>
            <person name="Xu X.-W."/>
        </authorList>
    </citation>
    <scope>NUCLEOTIDE SEQUENCE [LARGE SCALE GENOMIC DNA]</scope>
    <source>
        <strain evidence="3 4">DY32-46</strain>
    </source>
</reference>